<evidence type="ECO:0000313" key="3">
    <source>
        <dbReference type="Proteomes" id="UP000234345"/>
    </source>
</evidence>
<proteinExistence type="predicted"/>
<dbReference type="InterPro" id="IPR022237">
    <property type="entry name" value="PsiD-like"/>
</dbReference>
<evidence type="ECO:0000313" key="2">
    <source>
        <dbReference type="EMBL" id="SOO24175.1"/>
    </source>
</evidence>
<dbReference type="Proteomes" id="UP000234345">
    <property type="component" value="Unassembled WGS sequence"/>
</dbReference>
<reference evidence="2 3" key="1">
    <citation type="submission" date="2017-10" db="EMBL/GenBank/DDBJ databases">
        <authorList>
            <person name="Regsiter A."/>
            <person name="William W."/>
        </authorList>
    </citation>
    <scope>NUCLEOTIDE SEQUENCE [LARGE SCALE GENOMIC DNA]</scope>
    <source>
        <strain evidence="2 3">CFBP6991</strain>
    </source>
</reference>
<feature type="domain" description="L-tryptophan decarboxylase PsiD-like" evidence="1">
    <location>
        <begin position="7"/>
        <end position="96"/>
    </location>
</feature>
<accession>A0A7Z7J1B7</accession>
<evidence type="ECO:0000259" key="1">
    <source>
        <dbReference type="Pfam" id="PF12588"/>
    </source>
</evidence>
<gene>
    <name evidence="2" type="ORF">XFF6991_320174</name>
</gene>
<comment type="caution">
    <text evidence="2">The sequence shown here is derived from an EMBL/GenBank/DDBJ whole genome shotgun (WGS) entry which is preliminary data.</text>
</comment>
<dbReference type="AlphaFoldDB" id="A0A7Z7J1B7"/>
<name>A0A7Z7J1B7_XANCH</name>
<sequence length="96" mass="10729">MYVTEAIDQTSAFTKNITSIQEMLAQLDVICTTAPEYIVDKNARVLFPMSALCVDMMATPEGKALFRIDSFNEALRAILKTWAAYLDSQASCWVLN</sequence>
<dbReference type="Pfam" id="PF12588">
    <property type="entry name" value="PSDC"/>
    <property type="match status" value="1"/>
</dbReference>
<protein>
    <recommendedName>
        <fullName evidence="1">L-tryptophan decarboxylase PsiD-like domain-containing protein</fullName>
    </recommendedName>
</protein>
<dbReference type="RefSeq" id="WP_234341894.1">
    <property type="nucleotide sequence ID" value="NZ_OCZC01000059.1"/>
</dbReference>
<organism evidence="2 3">
    <name type="scientific">Xanthomonas campestris pv. phaseoli</name>
    <dbReference type="NCBI Taxonomy" id="317013"/>
    <lineage>
        <taxon>Bacteria</taxon>
        <taxon>Pseudomonadati</taxon>
        <taxon>Pseudomonadota</taxon>
        <taxon>Gammaproteobacteria</taxon>
        <taxon>Lysobacterales</taxon>
        <taxon>Lysobacteraceae</taxon>
        <taxon>Xanthomonas</taxon>
    </lineage>
</organism>
<dbReference type="EMBL" id="OCZC01000059">
    <property type="protein sequence ID" value="SOO24175.1"/>
    <property type="molecule type" value="Genomic_DNA"/>
</dbReference>